<dbReference type="AlphaFoldDB" id="A0A1D1UCJ5"/>
<keyword evidence="2" id="KW-1185">Reference proteome</keyword>
<evidence type="ECO:0000313" key="1">
    <source>
        <dbReference type="EMBL" id="GAU87539.1"/>
    </source>
</evidence>
<proteinExistence type="predicted"/>
<gene>
    <name evidence="1" type="primary">RvY_00369-1</name>
    <name evidence="1" type="synonym">RvY_00369.1</name>
    <name evidence="1" type="ORF">RvY_00369</name>
</gene>
<name>A0A1D1UCJ5_RAMVA</name>
<organism evidence="1 2">
    <name type="scientific">Ramazzottius varieornatus</name>
    <name type="common">Water bear</name>
    <name type="synonym">Tardigrade</name>
    <dbReference type="NCBI Taxonomy" id="947166"/>
    <lineage>
        <taxon>Eukaryota</taxon>
        <taxon>Metazoa</taxon>
        <taxon>Ecdysozoa</taxon>
        <taxon>Tardigrada</taxon>
        <taxon>Eutardigrada</taxon>
        <taxon>Parachela</taxon>
        <taxon>Hypsibioidea</taxon>
        <taxon>Ramazzottiidae</taxon>
        <taxon>Ramazzottius</taxon>
    </lineage>
</organism>
<dbReference type="Proteomes" id="UP000186922">
    <property type="component" value="Unassembled WGS sequence"/>
</dbReference>
<evidence type="ECO:0000313" key="2">
    <source>
        <dbReference type="Proteomes" id="UP000186922"/>
    </source>
</evidence>
<protein>
    <submittedName>
        <fullName evidence="1">Uncharacterized protein</fullName>
    </submittedName>
</protein>
<comment type="caution">
    <text evidence="1">The sequence shown here is derived from an EMBL/GenBank/DDBJ whole genome shotgun (WGS) entry which is preliminary data.</text>
</comment>
<dbReference type="EMBL" id="BDGG01000001">
    <property type="protein sequence ID" value="GAU87539.1"/>
    <property type="molecule type" value="Genomic_DNA"/>
</dbReference>
<accession>A0A1D1UCJ5</accession>
<sequence>MPAATVAVQVRNTGRVRPPPKMLSSQWVLSDNTHAHNIHNTHAHNIHNTHALGQVHKDSLAIQRV</sequence>
<reference evidence="1 2" key="1">
    <citation type="journal article" date="2016" name="Nat. Commun.">
        <title>Extremotolerant tardigrade genome and improved radiotolerance of human cultured cells by tardigrade-unique protein.</title>
        <authorList>
            <person name="Hashimoto T."/>
            <person name="Horikawa D.D."/>
            <person name="Saito Y."/>
            <person name="Kuwahara H."/>
            <person name="Kozuka-Hata H."/>
            <person name="Shin-I T."/>
            <person name="Minakuchi Y."/>
            <person name="Ohishi K."/>
            <person name="Motoyama A."/>
            <person name="Aizu T."/>
            <person name="Enomoto A."/>
            <person name="Kondo K."/>
            <person name="Tanaka S."/>
            <person name="Hara Y."/>
            <person name="Koshikawa S."/>
            <person name="Sagara H."/>
            <person name="Miura T."/>
            <person name="Yokobori S."/>
            <person name="Miyagawa K."/>
            <person name="Suzuki Y."/>
            <person name="Kubo T."/>
            <person name="Oyama M."/>
            <person name="Kohara Y."/>
            <person name="Fujiyama A."/>
            <person name="Arakawa K."/>
            <person name="Katayama T."/>
            <person name="Toyoda A."/>
            <person name="Kunieda T."/>
        </authorList>
    </citation>
    <scope>NUCLEOTIDE SEQUENCE [LARGE SCALE GENOMIC DNA]</scope>
    <source>
        <strain evidence="1 2">YOKOZUNA-1</strain>
    </source>
</reference>